<dbReference type="EMBL" id="MARB01000005">
    <property type="protein sequence ID" value="ODJ88682.1"/>
    <property type="molecule type" value="Genomic_DNA"/>
</dbReference>
<proteinExistence type="predicted"/>
<organism evidence="3 4">
    <name type="scientific">Candidatus Thiodiazotropha endolucinida</name>
    <dbReference type="NCBI Taxonomy" id="1655433"/>
    <lineage>
        <taxon>Bacteria</taxon>
        <taxon>Pseudomonadati</taxon>
        <taxon>Pseudomonadota</taxon>
        <taxon>Gammaproteobacteria</taxon>
        <taxon>Chromatiales</taxon>
        <taxon>Sedimenticolaceae</taxon>
        <taxon>Candidatus Thiodiazotropha</taxon>
    </lineage>
</organism>
<dbReference type="OrthoDB" id="6638317at2"/>
<feature type="transmembrane region" description="Helical" evidence="1">
    <location>
        <begin position="238"/>
        <end position="258"/>
    </location>
</feature>
<dbReference type="CDD" id="cd03143">
    <property type="entry name" value="A4_beta-galactosidase_middle_domain"/>
    <property type="match status" value="1"/>
</dbReference>
<protein>
    <recommendedName>
        <fullName evidence="2">DUF4350 domain-containing protein</fullName>
    </recommendedName>
</protein>
<reference evidence="3 4" key="1">
    <citation type="submission" date="2016-06" db="EMBL/GenBank/DDBJ databases">
        <title>Genome sequence of endosymbiont of Candidatus Endolucinida thiodiazotropha.</title>
        <authorList>
            <person name="Poehlein A."/>
            <person name="Koenig S."/>
            <person name="Heiden S.E."/>
            <person name="Thuermer A."/>
            <person name="Voget S."/>
            <person name="Daniel R."/>
            <person name="Markert S."/>
            <person name="Gros O."/>
            <person name="Schweder T."/>
        </authorList>
    </citation>
    <scope>NUCLEOTIDE SEQUENCE [LARGE SCALE GENOMIC DNA]</scope>
    <source>
        <strain evidence="3 4">COS</strain>
    </source>
</reference>
<dbReference type="AlphaFoldDB" id="A0A7Z0VN04"/>
<evidence type="ECO:0000259" key="2">
    <source>
        <dbReference type="Pfam" id="PF14258"/>
    </source>
</evidence>
<dbReference type="Pfam" id="PF14258">
    <property type="entry name" value="DUF4350"/>
    <property type="match status" value="1"/>
</dbReference>
<evidence type="ECO:0000256" key="1">
    <source>
        <dbReference type="SAM" id="Phobius"/>
    </source>
</evidence>
<dbReference type="RefSeq" id="WP_069122186.1">
    <property type="nucleotide sequence ID" value="NZ_MARB01000005.1"/>
</dbReference>
<dbReference type="InterPro" id="IPR025646">
    <property type="entry name" value="DUF4350"/>
</dbReference>
<name>A0A7Z0VN04_9GAMM</name>
<gene>
    <name evidence="3" type="ORF">CODIS_12330</name>
</gene>
<evidence type="ECO:0000313" key="3">
    <source>
        <dbReference type="EMBL" id="ODJ88682.1"/>
    </source>
</evidence>
<accession>A0A7Z0VN04</accession>
<feature type="domain" description="DUF4350" evidence="2">
    <location>
        <begin position="40"/>
        <end position="217"/>
    </location>
</feature>
<dbReference type="Proteomes" id="UP000094769">
    <property type="component" value="Unassembled WGS sequence"/>
</dbReference>
<sequence length="384" mass="42963">MPIAAALIVLILIGGMLGSWFMNNFEYVSEQVRGNMGAEARRNPLLAAERYLSRLGLSASSHMGRQLLVEPPTRPGLLLVRDLGPPLPQSRVADLLGWVERGGSLVVTPGNAVEEGRGHPLLEQFAVVVESDEFFAAEEAGSITVPWSGDSLQIDFDSDKWFSVYSEDNHSASPDNGFSHLLRFPWGEGSVTFLSDSDFLTNDRIGEKDHALLLAYLADDLDHAWLLYDSQMPSLISFIWRVAPYLLISIALFGIVAIRRFQYTTGPLLSPRMTKHRDLLEHLQATAEFTWRQNPSVGLLEATRKEVEKRWLVSHPLLQQMDQKARCNWLANHTGMTADSIHRALYSQQGDTGQLIKITTNLQRLFTALHPDRNEYNGSGSRVK</sequence>
<comment type="caution">
    <text evidence="3">The sequence shown here is derived from an EMBL/GenBank/DDBJ whole genome shotgun (WGS) entry which is preliminary data.</text>
</comment>
<keyword evidence="1" id="KW-1133">Transmembrane helix</keyword>
<keyword evidence="1" id="KW-0812">Transmembrane</keyword>
<evidence type="ECO:0000313" key="4">
    <source>
        <dbReference type="Proteomes" id="UP000094769"/>
    </source>
</evidence>
<keyword evidence="4" id="KW-1185">Reference proteome</keyword>
<keyword evidence="1" id="KW-0472">Membrane</keyword>